<feature type="transmembrane region" description="Helical" evidence="14">
    <location>
        <begin position="6"/>
        <end position="25"/>
    </location>
</feature>
<dbReference type="GO" id="GO:0005886">
    <property type="term" value="C:plasma membrane"/>
    <property type="evidence" value="ECO:0007669"/>
    <property type="project" value="UniProtKB-SubCell"/>
</dbReference>
<evidence type="ECO:0000256" key="14">
    <source>
        <dbReference type="SAM" id="Phobius"/>
    </source>
</evidence>
<dbReference type="PANTHER" id="PTHR48086">
    <property type="entry name" value="SODIUM/PROLINE SYMPORTER-RELATED"/>
    <property type="match status" value="1"/>
</dbReference>
<comment type="catalytic activity">
    <reaction evidence="12">
        <text>L-proline(in) + Na(+)(in) = L-proline(out) + Na(+)(out)</text>
        <dbReference type="Rhea" id="RHEA:28967"/>
        <dbReference type="ChEBI" id="CHEBI:29101"/>
        <dbReference type="ChEBI" id="CHEBI:60039"/>
    </reaction>
</comment>
<name>A0A1T5JRD5_9FIRM</name>
<evidence type="ECO:0000256" key="11">
    <source>
        <dbReference type="ARBA" id="ARBA00023201"/>
    </source>
</evidence>
<dbReference type="PROSITE" id="PS50283">
    <property type="entry name" value="NA_SOLUT_SYMP_3"/>
    <property type="match status" value="1"/>
</dbReference>
<dbReference type="CDD" id="cd10322">
    <property type="entry name" value="SLC5sbd"/>
    <property type="match status" value="1"/>
</dbReference>
<feature type="transmembrane region" description="Helical" evidence="14">
    <location>
        <begin position="112"/>
        <end position="134"/>
    </location>
</feature>
<keyword evidence="3" id="KW-0813">Transport</keyword>
<protein>
    <submittedName>
        <fullName evidence="15">Sodium/proline symporter</fullName>
    </submittedName>
</protein>
<evidence type="ECO:0000256" key="3">
    <source>
        <dbReference type="ARBA" id="ARBA00022448"/>
    </source>
</evidence>
<evidence type="ECO:0000256" key="13">
    <source>
        <dbReference type="RuleBase" id="RU362091"/>
    </source>
</evidence>
<dbReference type="GO" id="GO:0006814">
    <property type="term" value="P:sodium ion transport"/>
    <property type="evidence" value="ECO:0007669"/>
    <property type="project" value="UniProtKB-KW"/>
</dbReference>
<evidence type="ECO:0000256" key="9">
    <source>
        <dbReference type="ARBA" id="ARBA00023065"/>
    </source>
</evidence>
<evidence type="ECO:0000256" key="12">
    <source>
        <dbReference type="ARBA" id="ARBA00033708"/>
    </source>
</evidence>
<dbReference type="InterPro" id="IPR050277">
    <property type="entry name" value="Sodium:Solute_Symporter"/>
</dbReference>
<dbReference type="GO" id="GO:0015293">
    <property type="term" value="F:symporter activity"/>
    <property type="evidence" value="ECO:0007669"/>
    <property type="project" value="UniProtKB-KW"/>
</dbReference>
<evidence type="ECO:0000256" key="10">
    <source>
        <dbReference type="ARBA" id="ARBA00023136"/>
    </source>
</evidence>
<gene>
    <name evidence="15" type="ORF">SAMN02194393_01262</name>
</gene>
<feature type="transmembrane region" description="Helical" evidence="14">
    <location>
        <begin position="307"/>
        <end position="337"/>
    </location>
</feature>
<dbReference type="Gene3D" id="1.20.1730.10">
    <property type="entry name" value="Sodium/glucose cotransporter"/>
    <property type="match status" value="1"/>
</dbReference>
<feature type="transmembrane region" description="Helical" evidence="14">
    <location>
        <begin position="413"/>
        <end position="431"/>
    </location>
</feature>
<feature type="transmembrane region" description="Helical" evidence="14">
    <location>
        <begin position="218"/>
        <end position="242"/>
    </location>
</feature>
<comment type="subcellular location">
    <subcellularLocation>
        <location evidence="1">Cell membrane</location>
        <topology evidence="1">Multi-pass membrane protein</topology>
    </subcellularLocation>
</comment>
<keyword evidence="10 14" id="KW-0472">Membrane</keyword>
<evidence type="ECO:0000313" key="16">
    <source>
        <dbReference type="Proteomes" id="UP000190285"/>
    </source>
</evidence>
<dbReference type="InterPro" id="IPR038377">
    <property type="entry name" value="Na/Glc_symporter_sf"/>
</dbReference>
<keyword evidence="4" id="KW-1003">Cell membrane</keyword>
<feature type="transmembrane region" description="Helical" evidence="14">
    <location>
        <begin position="263"/>
        <end position="287"/>
    </location>
</feature>
<keyword evidence="7 14" id="KW-1133">Transmembrane helix</keyword>
<dbReference type="InterPro" id="IPR001734">
    <property type="entry name" value="Na/solute_symporter"/>
</dbReference>
<keyword evidence="8" id="KW-0915">Sodium</keyword>
<proteinExistence type="inferred from homology"/>
<dbReference type="OrthoDB" id="9810181at2"/>
<feature type="transmembrane region" description="Helical" evidence="14">
    <location>
        <begin position="72"/>
        <end position="91"/>
    </location>
</feature>
<evidence type="ECO:0000256" key="7">
    <source>
        <dbReference type="ARBA" id="ARBA00022989"/>
    </source>
</evidence>
<dbReference type="RefSeq" id="WP_079490211.1">
    <property type="nucleotide sequence ID" value="NZ_FUZT01000003.1"/>
</dbReference>
<feature type="transmembrane region" description="Helical" evidence="14">
    <location>
        <begin position="358"/>
        <end position="377"/>
    </location>
</feature>
<dbReference type="Pfam" id="PF00474">
    <property type="entry name" value="SSF"/>
    <property type="match status" value="1"/>
</dbReference>
<feature type="transmembrane region" description="Helical" evidence="14">
    <location>
        <begin position="437"/>
        <end position="458"/>
    </location>
</feature>
<sequence length="481" mass="52160">MIYSLMMLLYLIIILLAGIFVSKYVKNADDWAVAGRSLGIIPSTGTYFATIVSTVSVMGYLGYYYQLGWGGWWNWAGTAISTIIFAGWFAARLRRFGKVTLPDFLEERYGKIHSGIAAVLILFSTLLFTCAQLVGSSVLVNVATGIPVNTAIIIIGVVFIIFTITGGMISVAWTDTISTVLILIGVFILTFVSLGKVGGFKELHLTLAQIEPEALDPFAGGAMTWGLAISWCITWGIGNFGVPQIMTRFYSCKDEHVARMSQGWTGFTLLLFYVPTMLIGLSGKILFPGITNPDAVAPIMVKELLSPVLGGIVLASILAASVSTADSVLLLSGTTAVRDIYQKFINPNNTDSKKILKISRYATLIIGILAIISTMFMTSTVMWIQANMVGILGSMLAMTVIIGFAWKRSNAQGGLAGMIVGIVTAIIWYALQKPFGWFPILPSIFTSTLANILVSLATPPPNKEIINRFFDDQQYQENGIA</sequence>
<comment type="similarity">
    <text evidence="2 13">Belongs to the sodium:solute symporter (SSF) (TC 2.A.21) family.</text>
</comment>
<feature type="transmembrane region" description="Helical" evidence="14">
    <location>
        <begin position="146"/>
        <end position="173"/>
    </location>
</feature>
<evidence type="ECO:0000256" key="5">
    <source>
        <dbReference type="ARBA" id="ARBA00022692"/>
    </source>
</evidence>
<reference evidence="15 16" key="1">
    <citation type="submission" date="2017-02" db="EMBL/GenBank/DDBJ databases">
        <authorList>
            <person name="Peterson S.W."/>
        </authorList>
    </citation>
    <scope>NUCLEOTIDE SEQUENCE [LARGE SCALE GENOMIC DNA]</scope>
    <source>
        <strain evidence="15 16">M1</strain>
    </source>
</reference>
<keyword evidence="6" id="KW-0769">Symport</keyword>
<dbReference type="PANTHER" id="PTHR48086:SF3">
    <property type="entry name" value="SODIUM_PROLINE SYMPORTER"/>
    <property type="match status" value="1"/>
</dbReference>
<dbReference type="AlphaFoldDB" id="A0A1T5JRD5"/>
<keyword evidence="9" id="KW-0406">Ion transport</keyword>
<evidence type="ECO:0000256" key="8">
    <source>
        <dbReference type="ARBA" id="ARBA00023053"/>
    </source>
</evidence>
<feature type="transmembrane region" description="Helical" evidence="14">
    <location>
        <begin position="180"/>
        <end position="198"/>
    </location>
</feature>
<evidence type="ECO:0000313" key="15">
    <source>
        <dbReference type="EMBL" id="SKC53875.1"/>
    </source>
</evidence>
<keyword evidence="11" id="KW-0739">Sodium transport</keyword>
<evidence type="ECO:0000256" key="4">
    <source>
        <dbReference type="ARBA" id="ARBA00022475"/>
    </source>
</evidence>
<evidence type="ECO:0000256" key="6">
    <source>
        <dbReference type="ARBA" id="ARBA00022847"/>
    </source>
</evidence>
<evidence type="ECO:0000256" key="1">
    <source>
        <dbReference type="ARBA" id="ARBA00004651"/>
    </source>
</evidence>
<evidence type="ECO:0000256" key="2">
    <source>
        <dbReference type="ARBA" id="ARBA00006434"/>
    </source>
</evidence>
<dbReference type="NCBIfam" id="TIGR00813">
    <property type="entry name" value="sss"/>
    <property type="match status" value="1"/>
</dbReference>
<keyword evidence="5 14" id="KW-0812">Transmembrane</keyword>
<dbReference type="EMBL" id="FUZT01000003">
    <property type="protein sequence ID" value="SKC53875.1"/>
    <property type="molecule type" value="Genomic_DNA"/>
</dbReference>
<feature type="transmembrane region" description="Helical" evidence="14">
    <location>
        <begin position="383"/>
        <end position="406"/>
    </location>
</feature>
<dbReference type="Proteomes" id="UP000190285">
    <property type="component" value="Unassembled WGS sequence"/>
</dbReference>
<accession>A0A1T5JRD5</accession>
<feature type="transmembrane region" description="Helical" evidence="14">
    <location>
        <begin position="46"/>
        <end position="66"/>
    </location>
</feature>
<keyword evidence="16" id="KW-1185">Reference proteome</keyword>
<organism evidence="15 16">
    <name type="scientific">Maledivibacter halophilus</name>
    <dbReference type="NCBI Taxonomy" id="36842"/>
    <lineage>
        <taxon>Bacteria</taxon>
        <taxon>Bacillati</taxon>
        <taxon>Bacillota</taxon>
        <taxon>Clostridia</taxon>
        <taxon>Peptostreptococcales</taxon>
        <taxon>Caminicellaceae</taxon>
        <taxon>Maledivibacter</taxon>
    </lineage>
</organism>
<dbReference type="STRING" id="36842.SAMN02194393_01262"/>